<protein>
    <submittedName>
        <fullName evidence="1">Uncharacterized protein</fullName>
    </submittedName>
</protein>
<name>A0ACC2X6B6_9TREE</name>
<accession>A0ACC2X6B6</accession>
<dbReference type="EMBL" id="JASBWV010000027">
    <property type="protein sequence ID" value="KAJ9118812.1"/>
    <property type="molecule type" value="Genomic_DNA"/>
</dbReference>
<evidence type="ECO:0000313" key="2">
    <source>
        <dbReference type="Proteomes" id="UP001234202"/>
    </source>
</evidence>
<dbReference type="Proteomes" id="UP001234202">
    <property type="component" value="Unassembled WGS sequence"/>
</dbReference>
<comment type="caution">
    <text evidence="1">The sequence shown here is derived from an EMBL/GenBank/DDBJ whole genome shotgun (WGS) entry which is preliminary data.</text>
</comment>
<proteinExistence type="predicted"/>
<reference evidence="1" key="1">
    <citation type="submission" date="2023-04" db="EMBL/GenBank/DDBJ databases">
        <title>Draft Genome sequencing of Naganishia species isolated from polar environments using Oxford Nanopore Technology.</title>
        <authorList>
            <person name="Leo P."/>
            <person name="Venkateswaran K."/>
        </authorList>
    </citation>
    <scope>NUCLEOTIDE SEQUENCE</scope>
    <source>
        <strain evidence="1">DBVPG 5303</strain>
    </source>
</reference>
<gene>
    <name evidence="1" type="ORF">QFC24_006011</name>
</gene>
<evidence type="ECO:0000313" key="1">
    <source>
        <dbReference type="EMBL" id="KAJ9118812.1"/>
    </source>
</evidence>
<organism evidence="1 2">
    <name type="scientific">Naganishia onofrii</name>
    <dbReference type="NCBI Taxonomy" id="1851511"/>
    <lineage>
        <taxon>Eukaryota</taxon>
        <taxon>Fungi</taxon>
        <taxon>Dikarya</taxon>
        <taxon>Basidiomycota</taxon>
        <taxon>Agaricomycotina</taxon>
        <taxon>Tremellomycetes</taxon>
        <taxon>Filobasidiales</taxon>
        <taxon>Filobasidiaceae</taxon>
        <taxon>Naganishia</taxon>
    </lineage>
</organism>
<sequence length="1055" mass="111735">MSRRREATDLARALELSTQSTTGPRSTPLLRDSSPPITPLPTKYMPQTPAPGIAAAGGFMEQYHQQLQQAQSYYQQNPGLLAPASHSARNPYAQAPVSSSRSAYPLAQQPSSGPKPSNYTSSKSTSHVSDSSRSIPGAISFPELGYIYPVTSRDLEPYPARRDFGLNTPSSSSISKSGDSTGLLSSGIQTSGSRNTSTNSAIPPAQQPRAPLISSLVTTSTSVSSNNANPLTAESHIATSGTSGLQQRSPIDSAHRPSMIRIAPLATPLSSASRAPPPSDPISTVPTYVSTAKSITKDITRQAVPPRKMVVQNSKTVNADDIVADSEGEEEGRDIVQGTQDDSVFGASNVMPSFNVGGLGAGLMTPPVTDSNTTALPDSSIPAPGAPPASKLTLPASHLTSAASVPVSTRPKPRKKVKAPVENAAASTALPEPIGTTLLPVDSTPPRETVVQNATVSSVDPEAGKFSKPVKTYGSKDKSVGLSNRPLSEPTKIGDLTSTRAPTSRVEPSKRKVVQSKSRAIIDSESELSDSPVTSKIKQNDQPDAVRQVDDPKHESAKRPLQEPKRNGKRRAIITSDDEDDFLQDKTPDSKRRKPEADKSGSKRSSPKKKVETVRGSSLDPLDMNADAGLSGKAGQMEVSVELSPSKFAEFGLANDKDANDNHKSVAATTKSPNKVHFVEPAPGNEEEVIEAQPKSKQPKSKLSRQDDAYGDEPESFAAPADDEDDEDDFAPGGSKKSKAKAKAAKAKKTAPPKAKAAKGKKVSQAKGKNVKSVDVIDESVAVPEAAVVDSVPEVSEPSVVSSTTLGSSTEEAAEPVGAIAEVASTKLSTAKKSKAKKPAASSKNKSKSLKAISDDEDLHSDAQADRNNDDSTGVGVSSNPEAAGVVVNKSEKQPITGTEVESINLKTDTITLPMDKVENDRQEKAVQVAENNPTTSKVLQPKTSVILNTTASVKIEPSFVVDKNGNVKEFRTCRTDLPKVVQTTGGVKRMGFSRRTAIPSLHKTIKLPPKRLPPPPKKPTRKKEESDDDSDDLDENGKKKIRPGDPEWYMMDVD</sequence>
<keyword evidence="2" id="KW-1185">Reference proteome</keyword>